<dbReference type="Proteomes" id="UP001595722">
    <property type="component" value="Unassembled WGS sequence"/>
</dbReference>
<feature type="domain" description="HTH cro/C1-type" evidence="2">
    <location>
        <begin position="16"/>
        <end position="70"/>
    </location>
</feature>
<evidence type="ECO:0000256" key="1">
    <source>
        <dbReference type="SAM" id="Phobius"/>
    </source>
</evidence>
<keyword evidence="1" id="KW-1133">Transmembrane helix</keyword>
<dbReference type="SMART" id="SM00530">
    <property type="entry name" value="HTH_XRE"/>
    <property type="match status" value="1"/>
</dbReference>
<comment type="caution">
    <text evidence="3">The sequence shown here is derived from an EMBL/GenBank/DDBJ whole genome shotgun (WGS) entry which is preliminary data.</text>
</comment>
<dbReference type="PROSITE" id="PS50943">
    <property type="entry name" value="HTH_CROC1"/>
    <property type="match status" value="1"/>
</dbReference>
<keyword evidence="4" id="KW-1185">Reference proteome</keyword>
<proteinExistence type="predicted"/>
<dbReference type="RefSeq" id="WP_376864747.1">
    <property type="nucleotide sequence ID" value="NZ_JBHRYB010000001.1"/>
</dbReference>
<name>A0ABV7VNJ8_9GAMM</name>
<dbReference type="CDD" id="cd00093">
    <property type="entry name" value="HTH_XRE"/>
    <property type="match status" value="1"/>
</dbReference>
<dbReference type="SUPFAM" id="SSF47413">
    <property type="entry name" value="lambda repressor-like DNA-binding domains"/>
    <property type="match status" value="1"/>
</dbReference>
<protein>
    <submittedName>
        <fullName evidence="3">Helix-turn-helix domain-containing protein</fullName>
    </submittedName>
</protein>
<accession>A0ABV7VNJ8</accession>
<evidence type="ECO:0000313" key="3">
    <source>
        <dbReference type="EMBL" id="MFC3679100.1"/>
    </source>
</evidence>
<keyword evidence="1" id="KW-0812">Transmembrane</keyword>
<keyword evidence="1" id="KW-0472">Membrane</keyword>
<dbReference type="EMBL" id="JBHRYB010000001">
    <property type="protein sequence ID" value="MFC3679100.1"/>
    <property type="molecule type" value="Genomic_DNA"/>
</dbReference>
<dbReference type="InterPro" id="IPR001387">
    <property type="entry name" value="Cro/C1-type_HTH"/>
</dbReference>
<gene>
    <name evidence="3" type="ORF">ACFOMG_03110</name>
</gene>
<evidence type="ECO:0000313" key="4">
    <source>
        <dbReference type="Proteomes" id="UP001595722"/>
    </source>
</evidence>
<dbReference type="Pfam" id="PF01381">
    <property type="entry name" value="HTH_3"/>
    <property type="match status" value="1"/>
</dbReference>
<organism evidence="3 4">
    <name type="scientific">Bacterioplanoides pacificum</name>
    <dbReference type="NCBI Taxonomy" id="1171596"/>
    <lineage>
        <taxon>Bacteria</taxon>
        <taxon>Pseudomonadati</taxon>
        <taxon>Pseudomonadota</taxon>
        <taxon>Gammaproteobacteria</taxon>
        <taxon>Oceanospirillales</taxon>
        <taxon>Oceanospirillaceae</taxon>
        <taxon>Bacterioplanoides</taxon>
    </lineage>
</organism>
<dbReference type="Gene3D" id="1.10.260.40">
    <property type="entry name" value="lambda repressor-like DNA-binding domains"/>
    <property type="match status" value="1"/>
</dbReference>
<reference evidence="4" key="1">
    <citation type="journal article" date="2019" name="Int. J. Syst. Evol. Microbiol.">
        <title>The Global Catalogue of Microorganisms (GCM) 10K type strain sequencing project: providing services to taxonomists for standard genome sequencing and annotation.</title>
        <authorList>
            <consortium name="The Broad Institute Genomics Platform"/>
            <consortium name="The Broad Institute Genome Sequencing Center for Infectious Disease"/>
            <person name="Wu L."/>
            <person name="Ma J."/>
        </authorList>
    </citation>
    <scope>NUCLEOTIDE SEQUENCE [LARGE SCALE GENOMIC DNA]</scope>
    <source>
        <strain evidence="4">KCTC 42424</strain>
    </source>
</reference>
<sequence>MNAEQTSYSAVLGVVLSNLRKERRIEQGEMAARMGLSQASYSRLESGKSAFSIDQMYQAASALGIDESEITTRLNSTVIQLNANGVRVVPQLRGNTTQAKQESSDVGNFIAGAALGGLLIGLLSRK</sequence>
<evidence type="ECO:0000259" key="2">
    <source>
        <dbReference type="PROSITE" id="PS50943"/>
    </source>
</evidence>
<feature type="transmembrane region" description="Helical" evidence="1">
    <location>
        <begin position="106"/>
        <end position="124"/>
    </location>
</feature>
<dbReference type="InterPro" id="IPR010982">
    <property type="entry name" value="Lambda_DNA-bd_dom_sf"/>
</dbReference>